<evidence type="ECO:0000256" key="2">
    <source>
        <dbReference type="ARBA" id="ARBA00034247"/>
    </source>
</evidence>
<dbReference type="PROSITE" id="PS50887">
    <property type="entry name" value="GGDEF"/>
    <property type="match status" value="1"/>
</dbReference>
<dbReference type="KEGG" id="bbro:BAU06_20225"/>
<proteinExistence type="predicted"/>
<dbReference type="SMART" id="SM00267">
    <property type="entry name" value="GGDEF"/>
    <property type="match status" value="1"/>
</dbReference>
<dbReference type="Proteomes" id="UP000091897">
    <property type="component" value="Chromosome"/>
</dbReference>
<dbReference type="GO" id="GO:0052621">
    <property type="term" value="F:diguanylate cyclase activity"/>
    <property type="evidence" value="ECO:0007669"/>
    <property type="project" value="UniProtKB-EC"/>
</dbReference>
<evidence type="ECO:0000256" key="1">
    <source>
        <dbReference type="ARBA" id="ARBA00012528"/>
    </source>
</evidence>
<keyword evidence="3" id="KW-0472">Membrane</keyword>
<dbReference type="EMBL" id="CP016171">
    <property type="protein sequence ID" value="ANN73457.1"/>
    <property type="molecule type" value="Genomic_DNA"/>
</dbReference>
<dbReference type="GO" id="GO:0043709">
    <property type="term" value="P:cell adhesion involved in single-species biofilm formation"/>
    <property type="evidence" value="ECO:0007669"/>
    <property type="project" value="TreeGrafter"/>
</dbReference>
<dbReference type="CDD" id="cd12914">
    <property type="entry name" value="PDC1_DGC_like"/>
    <property type="match status" value="1"/>
</dbReference>
<dbReference type="NCBIfam" id="TIGR00254">
    <property type="entry name" value="GGDEF"/>
    <property type="match status" value="1"/>
</dbReference>
<keyword evidence="3" id="KW-0812">Transmembrane</keyword>
<evidence type="ECO:0000313" key="8">
    <source>
        <dbReference type="Proteomes" id="UP000092213"/>
    </source>
</evidence>
<evidence type="ECO:0000256" key="3">
    <source>
        <dbReference type="SAM" id="Phobius"/>
    </source>
</evidence>
<accession>A0A193G0C6</accession>
<dbReference type="CDD" id="cd12915">
    <property type="entry name" value="PDC2_DGC_like"/>
    <property type="match status" value="1"/>
</dbReference>
<dbReference type="OrthoDB" id="9813903at2"/>
<keyword evidence="3" id="KW-1133">Transmembrane helix</keyword>
<dbReference type="EMBL" id="CP016170">
    <property type="protein sequence ID" value="ANN68317.1"/>
    <property type="molecule type" value="Genomic_DNA"/>
</dbReference>
<dbReference type="RefSeq" id="WP_066354360.1">
    <property type="nucleotide sequence ID" value="NZ_CBCSFJ010000013.1"/>
</dbReference>
<dbReference type="GO" id="GO:0005886">
    <property type="term" value="C:plasma membrane"/>
    <property type="evidence" value="ECO:0007669"/>
    <property type="project" value="TreeGrafter"/>
</dbReference>
<evidence type="ECO:0000259" key="4">
    <source>
        <dbReference type="PROSITE" id="PS50887"/>
    </source>
</evidence>
<dbReference type="Gene3D" id="3.30.70.270">
    <property type="match status" value="1"/>
</dbReference>
<organism evidence="6 8">
    <name type="scientific">Bordetella bronchialis</name>
    <dbReference type="NCBI Taxonomy" id="463025"/>
    <lineage>
        <taxon>Bacteria</taxon>
        <taxon>Pseudomonadati</taxon>
        <taxon>Pseudomonadota</taxon>
        <taxon>Betaproteobacteria</taxon>
        <taxon>Burkholderiales</taxon>
        <taxon>Alcaligenaceae</taxon>
        <taxon>Bordetella</taxon>
    </lineage>
</organism>
<dbReference type="Proteomes" id="UP000092213">
    <property type="component" value="Chromosome"/>
</dbReference>
<feature type="transmembrane region" description="Helical" evidence="3">
    <location>
        <begin position="12"/>
        <end position="30"/>
    </location>
</feature>
<sequence>MNSHAVIRLSNALAAVIVLGAIVGAGAFLMHDRRESWRHAAAGSRSMAAMLEADIARTVRVYDLTLMGVIETLGYEHLDKMPPDAVHRLMFERAAMTDYMGAMVVLDERGDIRFDVRPGTPRRGNFADRDYFEVHRAHSDVGLYISKPLTNRLRNGEPGIALSRRLSHPDGSFAGVAVAILRTAYLNNRFAQVALEPDESVTLFREDGIVLWRWPNGVDSMGKDAGGQAVHLGFQAAKEGGFVVPSDDGGPSRYYTYDHVAGLPLVITIAQPAEDITEPWRRRAWFIVPFTMLFCAAMVILAYLVRRTMRNGDRQLARWAELARTDGLTGLLNRRAFDAVLAEAWRVAATEGMPLSLLFIDADHFKRFNDIHGHQAGDDFLRRLAGVIRGCTRRPRDASARYGGEEFVLLLRDTTGVEALPVAEDIRKKVEAMHVSNADGWATVSIGVASSAPAVGGTPAMLVAKADEALYQAKTHGRNKVHLAEGRNGMPQRCAIPDPRGAGD</sequence>
<dbReference type="InterPro" id="IPR054327">
    <property type="entry name" value="His-kinase-like_sensor"/>
</dbReference>
<dbReference type="Gene3D" id="3.30.450.20">
    <property type="entry name" value="PAS domain"/>
    <property type="match status" value="2"/>
</dbReference>
<dbReference type="InterPro" id="IPR000160">
    <property type="entry name" value="GGDEF_dom"/>
</dbReference>
<dbReference type="GO" id="GO:1902201">
    <property type="term" value="P:negative regulation of bacterial-type flagellum-dependent cell motility"/>
    <property type="evidence" value="ECO:0007669"/>
    <property type="project" value="TreeGrafter"/>
</dbReference>
<dbReference type="InterPro" id="IPR050469">
    <property type="entry name" value="Diguanylate_Cyclase"/>
</dbReference>
<dbReference type="InterPro" id="IPR029787">
    <property type="entry name" value="Nucleotide_cyclase"/>
</dbReference>
<dbReference type="EC" id="2.7.7.65" evidence="1"/>
<dbReference type="InterPro" id="IPR043128">
    <property type="entry name" value="Rev_trsase/Diguanyl_cyclase"/>
</dbReference>
<evidence type="ECO:0000313" key="6">
    <source>
        <dbReference type="EMBL" id="ANN73457.1"/>
    </source>
</evidence>
<dbReference type="PANTHER" id="PTHR45138:SF9">
    <property type="entry name" value="DIGUANYLATE CYCLASE DGCM-RELATED"/>
    <property type="match status" value="1"/>
</dbReference>
<keyword evidence="7" id="KW-1185">Reference proteome</keyword>
<reference evidence="7 8" key="1">
    <citation type="submission" date="2016-06" db="EMBL/GenBank/DDBJ databases">
        <title>Complete genome sequences of Bordetella bronchialis and Bordetella flabilis.</title>
        <authorList>
            <person name="LiPuma J.J."/>
            <person name="Spilker T."/>
        </authorList>
    </citation>
    <scope>NUCLEOTIDE SEQUENCE [LARGE SCALE GENOMIC DNA]</scope>
    <source>
        <strain evidence="6 8">AU17976</strain>
        <strain evidence="5 7">AU3182</strain>
    </source>
</reference>
<dbReference type="STRING" id="463025.BAU08_20755"/>
<comment type="catalytic activity">
    <reaction evidence="2">
        <text>2 GTP = 3',3'-c-di-GMP + 2 diphosphate</text>
        <dbReference type="Rhea" id="RHEA:24898"/>
        <dbReference type="ChEBI" id="CHEBI:33019"/>
        <dbReference type="ChEBI" id="CHEBI:37565"/>
        <dbReference type="ChEBI" id="CHEBI:58805"/>
        <dbReference type="EC" id="2.7.7.65"/>
    </reaction>
</comment>
<dbReference type="AlphaFoldDB" id="A0A193G0C6"/>
<gene>
    <name evidence="5" type="ORF">BAU06_20225</name>
    <name evidence="6" type="ORF">BAU08_20755</name>
</gene>
<dbReference type="SUPFAM" id="SSF55073">
    <property type="entry name" value="Nucleotide cyclase"/>
    <property type="match status" value="1"/>
</dbReference>
<dbReference type="Pfam" id="PF22588">
    <property type="entry name" value="dCache_1_like"/>
    <property type="match status" value="1"/>
</dbReference>
<dbReference type="CDD" id="cd01949">
    <property type="entry name" value="GGDEF"/>
    <property type="match status" value="1"/>
</dbReference>
<name>A0A193G0C6_9BORD</name>
<evidence type="ECO:0000313" key="7">
    <source>
        <dbReference type="Proteomes" id="UP000091897"/>
    </source>
</evidence>
<evidence type="ECO:0000313" key="5">
    <source>
        <dbReference type="EMBL" id="ANN68317.1"/>
    </source>
</evidence>
<protein>
    <recommendedName>
        <fullName evidence="1">diguanylate cyclase</fullName>
        <ecNumber evidence="1">2.7.7.65</ecNumber>
    </recommendedName>
</protein>
<feature type="transmembrane region" description="Helical" evidence="3">
    <location>
        <begin position="284"/>
        <end position="305"/>
    </location>
</feature>
<dbReference type="PANTHER" id="PTHR45138">
    <property type="entry name" value="REGULATORY COMPONENTS OF SENSORY TRANSDUCTION SYSTEM"/>
    <property type="match status" value="1"/>
</dbReference>
<feature type="domain" description="GGDEF" evidence="4">
    <location>
        <begin position="353"/>
        <end position="486"/>
    </location>
</feature>
<dbReference type="FunFam" id="3.30.70.270:FF:000001">
    <property type="entry name" value="Diguanylate cyclase domain protein"/>
    <property type="match status" value="1"/>
</dbReference>
<dbReference type="Pfam" id="PF00990">
    <property type="entry name" value="GGDEF"/>
    <property type="match status" value="1"/>
</dbReference>